<organism evidence="3 4">
    <name type="scientific">Spongiibacter thalassae</name>
    <dbReference type="NCBI Taxonomy" id="2721624"/>
    <lineage>
        <taxon>Bacteria</taxon>
        <taxon>Pseudomonadati</taxon>
        <taxon>Pseudomonadota</taxon>
        <taxon>Gammaproteobacteria</taxon>
        <taxon>Cellvibrionales</taxon>
        <taxon>Spongiibacteraceae</taxon>
        <taxon>Spongiibacter</taxon>
    </lineage>
</organism>
<keyword evidence="2" id="KW-0808">Transferase</keyword>
<evidence type="ECO:0000256" key="1">
    <source>
        <dbReference type="ARBA" id="ARBA00022603"/>
    </source>
</evidence>
<dbReference type="SUPFAM" id="SSF53335">
    <property type="entry name" value="S-adenosyl-L-methionine-dependent methyltransferases"/>
    <property type="match status" value="1"/>
</dbReference>
<gene>
    <name evidence="3" type="ORF">HCU74_10260</name>
</gene>
<dbReference type="Pfam" id="PF06325">
    <property type="entry name" value="PrmA"/>
    <property type="match status" value="1"/>
</dbReference>
<comment type="caution">
    <text evidence="3">The sequence shown here is derived from an EMBL/GenBank/DDBJ whole genome shotgun (WGS) entry which is preliminary data.</text>
</comment>
<keyword evidence="4" id="KW-1185">Reference proteome</keyword>
<proteinExistence type="predicted"/>
<dbReference type="RefSeq" id="WP_168450344.1">
    <property type="nucleotide sequence ID" value="NZ_JAAWWK010000003.1"/>
</dbReference>
<dbReference type="EMBL" id="JAAWWK010000003">
    <property type="protein sequence ID" value="NKI17806.1"/>
    <property type="molecule type" value="Genomic_DNA"/>
</dbReference>
<evidence type="ECO:0000313" key="3">
    <source>
        <dbReference type="EMBL" id="NKI17806.1"/>
    </source>
</evidence>
<evidence type="ECO:0000256" key="2">
    <source>
        <dbReference type="ARBA" id="ARBA00022679"/>
    </source>
</evidence>
<dbReference type="InterPro" id="IPR029063">
    <property type="entry name" value="SAM-dependent_MTases_sf"/>
</dbReference>
<dbReference type="PANTHER" id="PTHR43648:SF1">
    <property type="entry name" value="ELECTRON TRANSFER FLAVOPROTEIN BETA SUBUNIT LYSINE METHYLTRANSFERASE"/>
    <property type="match status" value="1"/>
</dbReference>
<dbReference type="InterPro" id="IPR050078">
    <property type="entry name" value="Ribosomal_L11_MeTrfase_PrmA"/>
</dbReference>
<dbReference type="GO" id="GO:0032259">
    <property type="term" value="P:methylation"/>
    <property type="evidence" value="ECO:0007669"/>
    <property type="project" value="UniProtKB-KW"/>
</dbReference>
<sequence>MLHKKSQVVEEGTEQPLRDLSDRLAQYLPYAELAATPLPLAPQMSLMLLDSSYPQHLLNQEQIRVVMDYPAYWCFCWASGQVMAKYILQNPTMFAGKRVIDFGCGSAVAGIAAAMAGAAEVVACDLDADALAVSRINAELNGVELEYSGDFFADDQQYDIILVADVLYDKANLPLLALFLQRAKQVLVADSRVRDFSVDHYRHIGFERATTIPDLAESDEFSRVNLYLGERP</sequence>
<evidence type="ECO:0000313" key="4">
    <source>
        <dbReference type="Proteomes" id="UP000765845"/>
    </source>
</evidence>
<dbReference type="PANTHER" id="PTHR43648">
    <property type="entry name" value="ELECTRON TRANSFER FLAVOPROTEIN BETA SUBUNIT LYSINE METHYLTRANSFERASE"/>
    <property type="match status" value="1"/>
</dbReference>
<name>A0ABX1GFV6_9GAMM</name>
<dbReference type="CDD" id="cd02440">
    <property type="entry name" value="AdoMet_MTases"/>
    <property type="match status" value="1"/>
</dbReference>
<dbReference type="Proteomes" id="UP000765845">
    <property type="component" value="Unassembled WGS sequence"/>
</dbReference>
<keyword evidence="1 3" id="KW-0489">Methyltransferase</keyword>
<dbReference type="Gene3D" id="3.40.50.150">
    <property type="entry name" value="Vaccinia Virus protein VP39"/>
    <property type="match status" value="1"/>
</dbReference>
<reference evidence="3 4" key="1">
    <citation type="submission" date="2020-04" db="EMBL/GenBank/DDBJ databases">
        <authorList>
            <person name="Yoon J."/>
        </authorList>
    </citation>
    <scope>NUCLEOTIDE SEQUENCE [LARGE SCALE GENOMIC DNA]</scope>
    <source>
        <strain evidence="3 4">KMU-166</strain>
    </source>
</reference>
<dbReference type="GO" id="GO:0008168">
    <property type="term" value="F:methyltransferase activity"/>
    <property type="evidence" value="ECO:0007669"/>
    <property type="project" value="UniProtKB-KW"/>
</dbReference>
<accession>A0ABX1GFV6</accession>
<protein>
    <submittedName>
        <fullName evidence="3">Methyltransferase domain-containing protein</fullName>
    </submittedName>
</protein>